<dbReference type="Gene3D" id="3.40.50.150">
    <property type="entry name" value="Vaccinia Virus protein VP39"/>
    <property type="match status" value="1"/>
</dbReference>
<sequence length="200" mass="22858">MNSWDEKFDEAHYIYGTEPNDWLKENIYEKGGLKIALLAEGEGRNAVYLAKLGHEAGTYDYSKVGLDKTIRLAESEGVEIETHLQDITITDALPKNFYDIAVNIFGHVPAEGKKNMLKNLIDCVKPGGRIIFEFYSKRQLEFQTGGPKKSDMLYNLRELEEEFSHRDVEIISLSEKIVERHEGTMHRGRSAVIEGHLKKK</sequence>
<evidence type="ECO:0000259" key="1">
    <source>
        <dbReference type="Pfam" id="PF13649"/>
    </source>
</evidence>
<dbReference type="Pfam" id="PF13649">
    <property type="entry name" value="Methyltransf_25"/>
    <property type="match status" value="1"/>
</dbReference>
<dbReference type="GO" id="GO:0008168">
    <property type="term" value="F:methyltransferase activity"/>
    <property type="evidence" value="ECO:0007669"/>
    <property type="project" value="UniProtKB-KW"/>
</dbReference>
<dbReference type="GO" id="GO:0032259">
    <property type="term" value="P:methylation"/>
    <property type="evidence" value="ECO:0007669"/>
    <property type="project" value="UniProtKB-KW"/>
</dbReference>
<comment type="caution">
    <text evidence="2">The sequence shown here is derived from an EMBL/GenBank/DDBJ whole genome shotgun (WGS) entry which is preliminary data.</text>
</comment>
<feature type="domain" description="Methyltransferase" evidence="1">
    <location>
        <begin position="38"/>
        <end position="128"/>
    </location>
</feature>
<dbReference type="RefSeq" id="WP_380570071.1">
    <property type="nucleotide sequence ID" value="NZ_JBHMAH010000011.1"/>
</dbReference>
<organism evidence="2 3">
    <name type="scientific">Salinicoccus siamensis</name>
    <dbReference type="NCBI Taxonomy" id="381830"/>
    <lineage>
        <taxon>Bacteria</taxon>
        <taxon>Bacillati</taxon>
        <taxon>Bacillota</taxon>
        <taxon>Bacilli</taxon>
        <taxon>Bacillales</taxon>
        <taxon>Staphylococcaceae</taxon>
        <taxon>Salinicoccus</taxon>
    </lineage>
</organism>
<name>A0ABV5Z552_9STAP</name>
<dbReference type="EMBL" id="JBHMAH010000011">
    <property type="protein sequence ID" value="MFB9860485.1"/>
    <property type="molecule type" value="Genomic_DNA"/>
</dbReference>
<dbReference type="Proteomes" id="UP001589740">
    <property type="component" value="Unassembled WGS sequence"/>
</dbReference>
<dbReference type="InterPro" id="IPR029063">
    <property type="entry name" value="SAM-dependent_MTases_sf"/>
</dbReference>
<keyword evidence="2" id="KW-0489">Methyltransferase</keyword>
<evidence type="ECO:0000313" key="2">
    <source>
        <dbReference type="EMBL" id="MFB9860485.1"/>
    </source>
</evidence>
<gene>
    <name evidence="2" type="ORF">ACFFLE_05100</name>
</gene>
<dbReference type="InterPro" id="IPR041698">
    <property type="entry name" value="Methyltransf_25"/>
</dbReference>
<proteinExistence type="predicted"/>
<keyword evidence="2" id="KW-0808">Transferase</keyword>
<accession>A0ABV5Z552</accession>
<reference evidence="2 3" key="1">
    <citation type="submission" date="2024-09" db="EMBL/GenBank/DDBJ databases">
        <authorList>
            <person name="Sun Q."/>
            <person name="Mori K."/>
        </authorList>
    </citation>
    <scope>NUCLEOTIDE SEQUENCE [LARGE SCALE GENOMIC DNA]</scope>
    <source>
        <strain evidence="2 3">JCM 12822</strain>
    </source>
</reference>
<protein>
    <submittedName>
        <fullName evidence="2">Class I SAM-dependent methyltransferase</fullName>
    </submittedName>
</protein>
<dbReference type="SUPFAM" id="SSF53335">
    <property type="entry name" value="S-adenosyl-L-methionine-dependent methyltransferases"/>
    <property type="match status" value="1"/>
</dbReference>
<keyword evidence="3" id="KW-1185">Reference proteome</keyword>
<evidence type="ECO:0000313" key="3">
    <source>
        <dbReference type="Proteomes" id="UP001589740"/>
    </source>
</evidence>